<dbReference type="EMBL" id="SNRW01004802">
    <property type="protein sequence ID" value="KAA6386442.1"/>
    <property type="molecule type" value="Genomic_DNA"/>
</dbReference>
<organism evidence="1 2">
    <name type="scientific">Streblomastix strix</name>
    <dbReference type="NCBI Taxonomy" id="222440"/>
    <lineage>
        <taxon>Eukaryota</taxon>
        <taxon>Metamonada</taxon>
        <taxon>Preaxostyla</taxon>
        <taxon>Oxymonadida</taxon>
        <taxon>Streblomastigidae</taxon>
        <taxon>Streblomastix</taxon>
    </lineage>
</organism>
<reference evidence="1 2" key="1">
    <citation type="submission" date="2019-03" db="EMBL/GenBank/DDBJ databases">
        <title>Single cell metagenomics reveals metabolic interactions within the superorganism composed of flagellate Streblomastix strix and complex community of Bacteroidetes bacteria on its surface.</title>
        <authorList>
            <person name="Treitli S.C."/>
            <person name="Kolisko M."/>
            <person name="Husnik F."/>
            <person name="Keeling P."/>
            <person name="Hampl V."/>
        </authorList>
    </citation>
    <scope>NUCLEOTIDE SEQUENCE [LARGE SCALE GENOMIC DNA]</scope>
    <source>
        <strain evidence="1">ST1C</strain>
    </source>
</reference>
<accession>A0A5J4VVA1</accession>
<protein>
    <submittedName>
        <fullName evidence="1">Uncharacterized protein</fullName>
    </submittedName>
</protein>
<gene>
    <name evidence="1" type="ORF">EZS28_018031</name>
</gene>
<evidence type="ECO:0000313" key="2">
    <source>
        <dbReference type="Proteomes" id="UP000324800"/>
    </source>
</evidence>
<proteinExistence type="predicted"/>
<dbReference type="Proteomes" id="UP000324800">
    <property type="component" value="Unassembled WGS sequence"/>
</dbReference>
<evidence type="ECO:0000313" key="1">
    <source>
        <dbReference type="EMBL" id="KAA6386442.1"/>
    </source>
</evidence>
<comment type="caution">
    <text evidence="1">The sequence shown here is derived from an EMBL/GenBank/DDBJ whole genome shotgun (WGS) entry which is preliminary data.</text>
</comment>
<sequence length="69" mass="7994">MILICEEINSTWKVFAKYNERCSGFSMNFNPGECLNILWATKQTDFRRMPNSIVQIRSDGQRDGLFSNA</sequence>
<dbReference type="AlphaFoldDB" id="A0A5J4VVA1"/>
<name>A0A5J4VVA1_9EUKA</name>